<dbReference type="CDD" id="cd04301">
    <property type="entry name" value="NAT_SF"/>
    <property type="match status" value="1"/>
</dbReference>
<evidence type="ECO:0000259" key="3">
    <source>
        <dbReference type="PROSITE" id="PS51186"/>
    </source>
</evidence>
<dbReference type="InterPro" id="IPR000182">
    <property type="entry name" value="GNAT_dom"/>
</dbReference>
<dbReference type="InterPro" id="IPR016181">
    <property type="entry name" value="Acyl_CoA_acyltransferase"/>
</dbReference>
<dbReference type="Gene3D" id="3.40.630.30">
    <property type="match status" value="1"/>
</dbReference>
<proteinExistence type="predicted"/>
<sequence>MPYNQNGSPAVRSATPADLPAFKAIIAAAELFPPSFLDDMIAPYFAAAEEGIWFTLEDEEPLGMAYCVPERMTSGTWNLLLIAVAPDRQRSGGGRLLLRATERHAAAKGGATLLVETSDLPDFSGPRDFYLAQGFVEEARIRDFYQPGEAKVVFWKSLTR</sequence>
<feature type="domain" description="N-acetyltransferase" evidence="3">
    <location>
        <begin position="9"/>
        <end position="159"/>
    </location>
</feature>
<keyword evidence="1 4" id="KW-0808">Transferase</keyword>
<organism evidence="4">
    <name type="scientific">uncultured Sphingomonadaceae bacterium</name>
    <dbReference type="NCBI Taxonomy" id="169976"/>
    <lineage>
        <taxon>Bacteria</taxon>
        <taxon>Pseudomonadati</taxon>
        <taxon>Pseudomonadota</taxon>
        <taxon>Alphaproteobacteria</taxon>
        <taxon>Sphingomonadales</taxon>
        <taxon>Sphingomonadaceae</taxon>
        <taxon>environmental samples</taxon>
    </lineage>
</organism>
<dbReference type="Pfam" id="PF00583">
    <property type="entry name" value="Acetyltransf_1"/>
    <property type="match status" value="1"/>
</dbReference>
<evidence type="ECO:0000313" key="4">
    <source>
        <dbReference type="EMBL" id="CAA9482302.1"/>
    </source>
</evidence>
<protein>
    <submittedName>
        <fullName evidence="4">Histone acetyltransferase HPA2 and related acetyltransferases</fullName>
    </submittedName>
</protein>
<evidence type="ECO:0000256" key="1">
    <source>
        <dbReference type="ARBA" id="ARBA00022679"/>
    </source>
</evidence>
<name>A0A6J4RUX3_9SPHN</name>
<evidence type="ECO:0000256" key="2">
    <source>
        <dbReference type="ARBA" id="ARBA00023315"/>
    </source>
</evidence>
<dbReference type="PANTHER" id="PTHR43877:SF2">
    <property type="entry name" value="AMINOALKYLPHOSPHONATE N-ACETYLTRANSFERASE-RELATED"/>
    <property type="match status" value="1"/>
</dbReference>
<dbReference type="SUPFAM" id="SSF55729">
    <property type="entry name" value="Acyl-CoA N-acyltransferases (Nat)"/>
    <property type="match status" value="1"/>
</dbReference>
<keyword evidence="2" id="KW-0012">Acyltransferase</keyword>
<dbReference type="PROSITE" id="PS51186">
    <property type="entry name" value="GNAT"/>
    <property type="match status" value="1"/>
</dbReference>
<gene>
    <name evidence="4" type="ORF">AVDCRST_MAG91-74</name>
</gene>
<dbReference type="InterPro" id="IPR050832">
    <property type="entry name" value="Bact_Acetyltransf"/>
</dbReference>
<dbReference type="GO" id="GO:0016747">
    <property type="term" value="F:acyltransferase activity, transferring groups other than amino-acyl groups"/>
    <property type="evidence" value="ECO:0007669"/>
    <property type="project" value="InterPro"/>
</dbReference>
<reference evidence="4" key="1">
    <citation type="submission" date="2020-02" db="EMBL/GenBank/DDBJ databases">
        <authorList>
            <person name="Meier V. D."/>
        </authorList>
    </citation>
    <scope>NUCLEOTIDE SEQUENCE</scope>
    <source>
        <strain evidence="4">AVDCRST_MAG91</strain>
    </source>
</reference>
<dbReference type="EMBL" id="CADCVX010000021">
    <property type="protein sequence ID" value="CAA9482302.1"/>
    <property type="molecule type" value="Genomic_DNA"/>
</dbReference>
<dbReference type="AlphaFoldDB" id="A0A6J4RUX3"/>
<dbReference type="PANTHER" id="PTHR43877">
    <property type="entry name" value="AMINOALKYLPHOSPHONATE N-ACETYLTRANSFERASE-RELATED-RELATED"/>
    <property type="match status" value="1"/>
</dbReference>
<accession>A0A6J4RUX3</accession>